<keyword evidence="2 9" id="KW-0812">Transmembrane</keyword>
<evidence type="ECO:0000256" key="4">
    <source>
        <dbReference type="ARBA" id="ARBA00022737"/>
    </source>
</evidence>
<evidence type="ECO:0000313" key="11">
    <source>
        <dbReference type="Ensembl" id="ENSCMIP00000021553.1"/>
    </source>
</evidence>
<dbReference type="GO" id="GO:0016020">
    <property type="term" value="C:membrane"/>
    <property type="evidence" value="ECO:0007669"/>
    <property type="project" value="UniProtKB-SubCell"/>
</dbReference>
<evidence type="ECO:0000256" key="9">
    <source>
        <dbReference type="SAM" id="Phobius"/>
    </source>
</evidence>
<evidence type="ECO:0000256" key="2">
    <source>
        <dbReference type="ARBA" id="ARBA00022692"/>
    </source>
</evidence>
<dbReference type="Ensembl" id="ENSCMIT00000021938.1">
    <property type="protein sequence ID" value="ENSCMIP00000021553.1"/>
    <property type="gene ID" value="ENSCMIG00000009807.1"/>
</dbReference>
<keyword evidence="5 9" id="KW-1133">Transmembrane helix</keyword>
<reference evidence="12" key="2">
    <citation type="journal article" date="2007" name="PLoS Biol.">
        <title>Survey sequencing and comparative analysis of the elephant shark (Callorhinchus milii) genome.</title>
        <authorList>
            <person name="Venkatesh B."/>
            <person name="Kirkness E.F."/>
            <person name="Loh Y.H."/>
            <person name="Halpern A.L."/>
            <person name="Lee A.P."/>
            <person name="Johnson J."/>
            <person name="Dandona N."/>
            <person name="Viswanathan L.D."/>
            <person name="Tay A."/>
            <person name="Venter J.C."/>
            <person name="Strausberg R.L."/>
            <person name="Brenner S."/>
        </authorList>
    </citation>
    <scope>NUCLEOTIDE SEQUENCE [LARGE SCALE GENOMIC DNA]</scope>
</reference>
<dbReference type="Pfam" id="PF23144">
    <property type="entry name" value="Fn3_PTPRU"/>
    <property type="match status" value="1"/>
</dbReference>
<evidence type="ECO:0000313" key="12">
    <source>
        <dbReference type="Proteomes" id="UP000314986"/>
    </source>
</evidence>
<evidence type="ECO:0000256" key="8">
    <source>
        <dbReference type="ARBA" id="ARBA00023180"/>
    </source>
</evidence>
<dbReference type="GeneTree" id="ENSGT00390000013892"/>
<protein>
    <recommendedName>
        <fullName evidence="10">Receptor-type tyrosine-protein phosphatase U-like Fn3 domain-containing protein</fullName>
    </recommendedName>
</protein>
<evidence type="ECO:0000256" key="5">
    <source>
        <dbReference type="ARBA" id="ARBA00022989"/>
    </source>
</evidence>
<dbReference type="PANTHER" id="PTHR24051:SF5">
    <property type="entry name" value="SUSHI DOMAIN-CONTAINING PROTEIN 1"/>
    <property type="match status" value="1"/>
</dbReference>
<reference evidence="11" key="5">
    <citation type="submission" date="2025-09" db="UniProtKB">
        <authorList>
            <consortium name="Ensembl"/>
        </authorList>
    </citation>
    <scope>IDENTIFICATION</scope>
</reference>
<reference evidence="11" key="4">
    <citation type="submission" date="2025-08" db="UniProtKB">
        <authorList>
            <consortium name="Ensembl"/>
        </authorList>
    </citation>
    <scope>IDENTIFICATION</scope>
</reference>
<keyword evidence="3" id="KW-0732">Signal</keyword>
<keyword evidence="8" id="KW-0325">Glycoprotein</keyword>
<keyword evidence="4" id="KW-0677">Repeat</keyword>
<comment type="subcellular location">
    <subcellularLocation>
        <location evidence="1">Membrane</location>
        <topology evidence="1">Single-pass type I membrane protein</topology>
    </subcellularLocation>
</comment>
<evidence type="ECO:0000256" key="6">
    <source>
        <dbReference type="ARBA" id="ARBA00023136"/>
    </source>
</evidence>
<dbReference type="AlphaFoldDB" id="A0A4W3HVR4"/>
<reference evidence="12" key="3">
    <citation type="journal article" date="2014" name="Nature">
        <title>Elephant shark genome provides unique insights into gnathostome evolution.</title>
        <authorList>
            <consortium name="International Elephant Shark Genome Sequencing Consortium"/>
            <person name="Venkatesh B."/>
            <person name="Lee A.P."/>
            <person name="Ravi V."/>
            <person name="Maurya A.K."/>
            <person name="Lian M.M."/>
            <person name="Swann J.B."/>
            <person name="Ohta Y."/>
            <person name="Flajnik M.F."/>
            <person name="Sutoh Y."/>
            <person name="Kasahara M."/>
            <person name="Hoon S."/>
            <person name="Gangu V."/>
            <person name="Roy S.W."/>
            <person name="Irimia M."/>
            <person name="Korzh V."/>
            <person name="Kondrychyn I."/>
            <person name="Lim Z.W."/>
            <person name="Tay B.H."/>
            <person name="Tohari S."/>
            <person name="Kong K.W."/>
            <person name="Ho S."/>
            <person name="Lorente-Galdos B."/>
            <person name="Quilez J."/>
            <person name="Marques-Bonet T."/>
            <person name="Raney B.J."/>
            <person name="Ingham P.W."/>
            <person name="Tay A."/>
            <person name="Hillier L.W."/>
            <person name="Minx P."/>
            <person name="Boehm T."/>
            <person name="Wilson R.K."/>
            <person name="Brenner S."/>
            <person name="Warren W.C."/>
        </authorList>
    </citation>
    <scope>NUCLEOTIDE SEQUENCE [LARGE SCALE GENOMIC DNA]</scope>
</reference>
<dbReference type="InterPro" id="IPR057598">
    <property type="entry name" value="Fn3_PTPRU"/>
</dbReference>
<dbReference type="PANTHER" id="PTHR24051">
    <property type="entry name" value="SUSHI DOMAIN-CONTAINING PROTEIN 1"/>
    <property type="match status" value="1"/>
</dbReference>
<sequence>MDVEDGMEFSVGDRLYYRAYYNAPLEAGKNYSFLLKVISEWGYVRKQSCVVLAQLKGLSHGVQNRTFLGVASVGVIGFLLFFCYSLAWSFKSR</sequence>
<organism evidence="11 12">
    <name type="scientific">Callorhinchus milii</name>
    <name type="common">Ghost shark</name>
    <dbReference type="NCBI Taxonomy" id="7868"/>
    <lineage>
        <taxon>Eukaryota</taxon>
        <taxon>Metazoa</taxon>
        <taxon>Chordata</taxon>
        <taxon>Craniata</taxon>
        <taxon>Vertebrata</taxon>
        <taxon>Chondrichthyes</taxon>
        <taxon>Holocephali</taxon>
        <taxon>Chimaeriformes</taxon>
        <taxon>Callorhinchidae</taxon>
        <taxon>Callorhinchus</taxon>
    </lineage>
</organism>
<dbReference type="Proteomes" id="UP000314986">
    <property type="component" value="Unassembled WGS sequence"/>
</dbReference>
<feature type="domain" description="Receptor-type tyrosine-protein phosphatase U-like Fn3" evidence="10">
    <location>
        <begin position="4"/>
        <end position="54"/>
    </location>
</feature>
<reference evidence="12" key="1">
    <citation type="journal article" date="2006" name="Science">
        <title>Ancient noncoding elements conserved in the human genome.</title>
        <authorList>
            <person name="Venkatesh B."/>
            <person name="Kirkness E.F."/>
            <person name="Loh Y.H."/>
            <person name="Halpern A.L."/>
            <person name="Lee A.P."/>
            <person name="Johnson J."/>
            <person name="Dandona N."/>
            <person name="Viswanathan L.D."/>
            <person name="Tay A."/>
            <person name="Venter J.C."/>
            <person name="Strausberg R.L."/>
            <person name="Brenner S."/>
        </authorList>
    </citation>
    <scope>NUCLEOTIDE SEQUENCE [LARGE SCALE GENOMIC DNA]</scope>
</reference>
<evidence type="ECO:0000256" key="3">
    <source>
        <dbReference type="ARBA" id="ARBA00022729"/>
    </source>
</evidence>
<keyword evidence="6 9" id="KW-0472">Membrane</keyword>
<keyword evidence="12" id="KW-1185">Reference proteome</keyword>
<dbReference type="InterPro" id="IPR051622">
    <property type="entry name" value="R-tyr_protein_phosphatases"/>
</dbReference>
<evidence type="ECO:0000256" key="1">
    <source>
        <dbReference type="ARBA" id="ARBA00004479"/>
    </source>
</evidence>
<feature type="transmembrane region" description="Helical" evidence="9">
    <location>
        <begin position="67"/>
        <end position="90"/>
    </location>
</feature>
<evidence type="ECO:0000259" key="10">
    <source>
        <dbReference type="Pfam" id="PF23144"/>
    </source>
</evidence>
<name>A0A4W3HVR4_CALMI</name>
<evidence type="ECO:0000256" key="7">
    <source>
        <dbReference type="ARBA" id="ARBA00023157"/>
    </source>
</evidence>
<keyword evidence="7" id="KW-1015">Disulfide bond</keyword>
<accession>A0A4W3HVR4</accession>
<proteinExistence type="predicted"/>